<gene>
    <name evidence="1" type="primary">106092592</name>
</gene>
<reference evidence="1" key="1">
    <citation type="submission" date="2020-05" db="UniProtKB">
        <authorList>
            <consortium name="EnsemblMetazoa"/>
        </authorList>
    </citation>
    <scope>IDENTIFICATION</scope>
    <source>
        <strain evidence="1">USDA</strain>
    </source>
</reference>
<dbReference type="AlphaFoldDB" id="A0A1I8P6S6"/>
<dbReference type="KEGG" id="scac:106092592"/>
<evidence type="ECO:0000313" key="2">
    <source>
        <dbReference type="Proteomes" id="UP000095300"/>
    </source>
</evidence>
<dbReference type="VEuPathDB" id="VectorBase:SCAU005345"/>
<dbReference type="Proteomes" id="UP000095300">
    <property type="component" value="Unassembled WGS sequence"/>
</dbReference>
<dbReference type="OrthoDB" id="7882758at2759"/>
<sequence>MMSRTVRYFKMFYIVAGILLSNEDICHTVDAMHISPRVEVMEKLQKQTARKVQQPAIEDKAMPAKKVKTWLPRLSFSTMMDRIKNRMRPQWPAINLWAFPNYVIEYSTNLLCRKFIINSDCDVIYK</sequence>
<name>A0A1I8P6S6_STOCA</name>
<proteinExistence type="predicted"/>
<dbReference type="EnsemblMetazoa" id="SCAU005345-RA">
    <property type="protein sequence ID" value="SCAU005345-PA"/>
    <property type="gene ID" value="SCAU005345"/>
</dbReference>
<keyword evidence="2" id="KW-1185">Reference proteome</keyword>
<accession>A0A1I8P6S6</accession>
<organism evidence="1 2">
    <name type="scientific">Stomoxys calcitrans</name>
    <name type="common">Stable fly</name>
    <name type="synonym">Conops calcitrans</name>
    <dbReference type="NCBI Taxonomy" id="35570"/>
    <lineage>
        <taxon>Eukaryota</taxon>
        <taxon>Metazoa</taxon>
        <taxon>Ecdysozoa</taxon>
        <taxon>Arthropoda</taxon>
        <taxon>Hexapoda</taxon>
        <taxon>Insecta</taxon>
        <taxon>Pterygota</taxon>
        <taxon>Neoptera</taxon>
        <taxon>Endopterygota</taxon>
        <taxon>Diptera</taxon>
        <taxon>Brachycera</taxon>
        <taxon>Muscomorpha</taxon>
        <taxon>Muscoidea</taxon>
        <taxon>Muscidae</taxon>
        <taxon>Stomoxys</taxon>
    </lineage>
</organism>
<evidence type="ECO:0000313" key="1">
    <source>
        <dbReference type="EnsemblMetazoa" id="SCAU005345-PA"/>
    </source>
</evidence>
<protein>
    <submittedName>
        <fullName evidence="1">Uncharacterized protein</fullName>
    </submittedName>
</protein>